<dbReference type="RefSeq" id="WP_142788797.1">
    <property type="nucleotide sequence ID" value="NZ_VHJK01000001.1"/>
</dbReference>
<protein>
    <submittedName>
        <fullName evidence="2">Uncharacterized protein</fullName>
    </submittedName>
</protein>
<feature type="transmembrane region" description="Helical" evidence="1">
    <location>
        <begin position="20"/>
        <end position="38"/>
    </location>
</feature>
<keyword evidence="3" id="KW-1185">Reference proteome</keyword>
<evidence type="ECO:0000256" key="1">
    <source>
        <dbReference type="SAM" id="Phobius"/>
    </source>
</evidence>
<reference evidence="2 3" key="1">
    <citation type="submission" date="2019-06" db="EMBL/GenBank/DDBJ databases">
        <title>Erythrobacter insulae sp. nov., isolated from a tidal flat.</title>
        <authorList>
            <person name="Yoon J.-H."/>
        </authorList>
    </citation>
    <scope>NUCLEOTIDE SEQUENCE [LARGE SCALE GENOMIC DNA]</scope>
    <source>
        <strain evidence="2 3">JBTF-M21</strain>
    </source>
</reference>
<dbReference type="OrthoDB" id="9813621at2"/>
<sequence length="98" mass="10618">MHTADPHSSGLKPLLVRNRILLWSAAAILLIAPLVAMQFTREVNWTGGDFLVFAGMLIALCGGMEMIARHITRRAVRNAAMIAALATFVFVWAVLATG</sequence>
<gene>
    <name evidence="2" type="ORF">FGU71_12060</name>
</gene>
<comment type="caution">
    <text evidence="2">The sequence shown here is derived from an EMBL/GenBank/DDBJ whole genome shotgun (WGS) entry which is preliminary data.</text>
</comment>
<accession>A0A547PEG1</accession>
<organism evidence="2 3">
    <name type="scientific">Erythrobacter insulae</name>
    <dbReference type="NCBI Taxonomy" id="2584124"/>
    <lineage>
        <taxon>Bacteria</taxon>
        <taxon>Pseudomonadati</taxon>
        <taxon>Pseudomonadota</taxon>
        <taxon>Alphaproteobacteria</taxon>
        <taxon>Sphingomonadales</taxon>
        <taxon>Erythrobacteraceae</taxon>
        <taxon>Erythrobacter/Porphyrobacter group</taxon>
        <taxon>Erythrobacter</taxon>
    </lineage>
</organism>
<evidence type="ECO:0000313" key="2">
    <source>
        <dbReference type="EMBL" id="TRD12525.1"/>
    </source>
</evidence>
<name>A0A547PEG1_9SPHN</name>
<feature type="transmembrane region" description="Helical" evidence="1">
    <location>
        <begin position="75"/>
        <end position="95"/>
    </location>
</feature>
<proteinExistence type="predicted"/>
<keyword evidence="1" id="KW-0472">Membrane</keyword>
<feature type="transmembrane region" description="Helical" evidence="1">
    <location>
        <begin position="50"/>
        <end position="68"/>
    </location>
</feature>
<evidence type="ECO:0000313" key="3">
    <source>
        <dbReference type="Proteomes" id="UP000316343"/>
    </source>
</evidence>
<dbReference type="AlphaFoldDB" id="A0A547PEG1"/>
<keyword evidence="1" id="KW-1133">Transmembrane helix</keyword>
<keyword evidence="1" id="KW-0812">Transmembrane</keyword>
<dbReference type="Proteomes" id="UP000316343">
    <property type="component" value="Unassembled WGS sequence"/>
</dbReference>
<dbReference type="EMBL" id="VHJK01000001">
    <property type="protein sequence ID" value="TRD12525.1"/>
    <property type="molecule type" value="Genomic_DNA"/>
</dbReference>